<gene>
    <name evidence="2" type="ORF">MSMAP_2951</name>
</gene>
<dbReference type="GeneID" id="24866264"/>
<dbReference type="Proteomes" id="UP000033116">
    <property type="component" value="Chromosome"/>
</dbReference>
<dbReference type="PANTHER" id="PTHR33336">
    <property type="entry name" value="QUINOL MONOOXYGENASE YGIN-RELATED"/>
    <property type="match status" value="1"/>
</dbReference>
<evidence type="ECO:0000259" key="1">
    <source>
        <dbReference type="PROSITE" id="PS51725"/>
    </source>
</evidence>
<dbReference type="EMBL" id="CP009511">
    <property type="protein sequence ID" value="AKB62936.1"/>
    <property type="molecule type" value="Genomic_DNA"/>
</dbReference>
<evidence type="ECO:0000313" key="3">
    <source>
        <dbReference type="Proteomes" id="UP000033116"/>
    </source>
</evidence>
<dbReference type="AlphaFoldDB" id="A0A0E3LT56"/>
<dbReference type="PROSITE" id="PS51725">
    <property type="entry name" value="ABM"/>
    <property type="match status" value="1"/>
</dbReference>
<dbReference type="Pfam" id="PF03992">
    <property type="entry name" value="ABM"/>
    <property type="match status" value="1"/>
</dbReference>
<protein>
    <recommendedName>
        <fullName evidence="1">ABM domain-containing protein</fullName>
    </recommendedName>
</protein>
<dbReference type="Gene3D" id="3.30.70.100">
    <property type="match status" value="1"/>
</dbReference>
<evidence type="ECO:0000313" key="2">
    <source>
        <dbReference type="EMBL" id="AKB62936.1"/>
    </source>
</evidence>
<reference evidence="2 3" key="1">
    <citation type="submission" date="2014-07" db="EMBL/GenBank/DDBJ databases">
        <title>Methanogenic archaea and the global carbon cycle.</title>
        <authorList>
            <person name="Henriksen J.R."/>
            <person name="Luke J."/>
            <person name="Reinhart S."/>
            <person name="Benedict M.N."/>
            <person name="Youngblut N.D."/>
            <person name="Metcalf M.E."/>
            <person name="Whitaker R.J."/>
            <person name="Metcalf W.W."/>
        </authorList>
    </citation>
    <scope>NUCLEOTIDE SEQUENCE [LARGE SCALE GENOMIC DNA]</scope>
    <source>
        <strain evidence="2 3">SarPi</strain>
    </source>
</reference>
<proteinExistence type="predicted"/>
<dbReference type="InterPro" id="IPR011008">
    <property type="entry name" value="Dimeric_a/b-barrel"/>
</dbReference>
<dbReference type="PANTHER" id="PTHR33336:SF15">
    <property type="entry name" value="ABM DOMAIN-CONTAINING PROTEIN"/>
    <property type="match status" value="1"/>
</dbReference>
<dbReference type="PATRIC" id="fig|1434115.4.peg.3745"/>
<dbReference type="InterPro" id="IPR050744">
    <property type="entry name" value="AI-2_Isomerase_LsrG"/>
</dbReference>
<dbReference type="SMR" id="A0A0E3LT56"/>
<dbReference type="GO" id="GO:0003824">
    <property type="term" value="F:catalytic activity"/>
    <property type="evidence" value="ECO:0007669"/>
    <property type="project" value="TreeGrafter"/>
</dbReference>
<accession>A0A0E3LT56</accession>
<dbReference type="HOGENOM" id="CLU_131496_11_0_2"/>
<dbReference type="SUPFAM" id="SSF54909">
    <property type="entry name" value="Dimeric alpha+beta barrel"/>
    <property type="match status" value="1"/>
</dbReference>
<sequence length="96" mass="11375">MAIRVVAKNQVKPEKVQEFMNLCKSLIEETLKEEGCIDYGVYQELENPEILTMLEEWKDEGSLDQHIRSDHFKEIFPLLSECLDKETEINIYRKKL</sequence>
<organism evidence="2 3">
    <name type="scientific">Methanosarcina mazei SarPi</name>
    <dbReference type="NCBI Taxonomy" id="1434115"/>
    <lineage>
        <taxon>Archaea</taxon>
        <taxon>Methanobacteriati</taxon>
        <taxon>Methanobacteriota</taxon>
        <taxon>Stenosarchaea group</taxon>
        <taxon>Methanomicrobia</taxon>
        <taxon>Methanosarcinales</taxon>
        <taxon>Methanosarcinaceae</taxon>
        <taxon>Methanosarcina</taxon>
    </lineage>
</organism>
<dbReference type="InterPro" id="IPR007138">
    <property type="entry name" value="ABM_dom"/>
</dbReference>
<name>A0A0E3LT56_METMZ</name>
<feature type="domain" description="ABM" evidence="1">
    <location>
        <begin position="3"/>
        <end position="92"/>
    </location>
</feature>
<dbReference type="RefSeq" id="WP_011033528.1">
    <property type="nucleotide sequence ID" value="NZ_CP009511.1"/>
</dbReference>